<evidence type="ECO:0000313" key="2">
    <source>
        <dbReference type="EMBL" id="CAJ0564796.1"/>
    </source>
</evidence>
<dbReference type="GO" id="GO:0004222">
    <property type="term" value="F:metalloendopeptidase activity"/>
    <property type="evidence" value="ECO:0007669"/>
    <property type="project" value="InterPro"/>
</dbReference>
<dbReference type="PANTHER" id="PTHR11733:SF240">
    <property type="entry name" value="GH14155P-RELATED"/>
    <property type="match status" value="1"/>
</dbReference>
<dbReference type="PANTHER" id="PTHR11733">
    <property type="entry name" value="ZINC METALLOPROTEASE FAMILY M13 NEPRILYSIN-RELATED"/>
    <property type="match status" value="1"/>
</dbReference>
<accession>A0AA36C9D1</accession>
<comment type="caution">
    <text evidence="2">The sequence shown here is derived from an EMBL/GenBank/DDBJ whole genome shotgun (WGS) entry which is preliminary data.</text>
</comment>
<feature type="non-terminal residue" evidence="2">
    <location>
        <position position="331"/>
    </location>
</feature>
<dbReference type="InterPro" id="IPR042089">
    <property type="entry name" value="Peptidase_M13_dom_2"/>
</dbReference>
<feature type="domain" description="Peptidase M13 C-terminal" evidence="1">
    <location>
        <begin position="282"/>
        <end position="324"/>
    </location>
</feature>
<proteinExistence type="predicted"/>
<name>A0AA36C9D1_9BILA</name>
<dbReference type="AlphaFoldDB" id="A0AA36C9D1"/>
<sequence length="331" mass="38229">MCRNYSADEFVRDAVNYTKALGPIPLLGEKLRPGMNLFTSIFFYKIRTSAIPEVKLQISLAESGHLIFLSERSIATENMTQHLELLFSVVTKTIVTYHAGFSPETPETKRQLAELRSIFERFFVFFLEESRPDAPMTNITLDELQELAPEWVGTFTKLSEHLMVKHLRTPGDKEVIEHIGQNVLVSFLEVLDENPWLTPESRAILKKRLINMQNMLGYNTNAIDLRAAEEIAKFITIPDVATPFEWLKMTWRIRWAHENFDVGDTVVDRAGTSLTGFQAENVHYKAHPFHPVRFNGNMKNFEEFATAFKCPLNSPMNPKNKCRVWRRIKKH</sequence>
<evidence type="ECO:0000259" key="1">
    <source>
        <dbReference type="Pfam" id="PF01431"/>
    </source>
</evidence>
<dbReference type="InterPro" id="IPR000718">
    <property type="entry name" value="Peptidase_M13"/>
</dbReference>
<dbReference type="Gene3D" id="1.10.1380.10">
    <property type="entry name" value="Neutral endopeptidase , domain2"/>
    <property type="match status" value="1"/>
</dbReference>
<dbReference type="InterPro" id="IPR024079">
    <property type="entry name" value="MetalloPept_cat_dom_sf"/>
</dbReference>
<dbReference type="Gene3D" id="3.40.390.10">
    <property type="entry name" value="Collagenase (Catalytic Domain)"/>
    <property type="match status" value="2"/>
</dbReference>
<reference evidence="2" key="1">
    <citation type="submission" date="2023-06" db="EMBL/GenBank/DDBJ databases">
        <authorList>
            <person name="Delattre M."/>
        </authorList>
    </citation>
    <scope>NUCLEOTIDE SEQUENCE</scope>
    <source>
        <strain evidence="2">AF72</strain>
    </source>
</reference>
<protein>
    <recommendedName>
        <fullName evidence="1">Peptidase M13 C-terminal domain-containing protein</fullName>
    </recommendedName>
</protein>
<dbReference type="PROSITE" id="PS51885">
    <property type="entry name" value="NEPRILYSIN"/>
    <property type="match status" value="1"/>
</dbReference>
<dbReference type="Proteomes" id="UP001177023">
    <property type="component" value="Unassembled WGS sequence"/>
</dbReference>
<dbReference type="GO" id="GO:0016485">
    <property type="term" value="P:protein processing"/>
    <property type="evidence" value="ECO:0007669"/>
    <property type="project" value="TreeGrafter"/>
</dbReference>
<dbReference type="Pfam" id="PF01431">
    <property type="entry name" value="Peptidase_M13"/>
    <property type="match status" value="1"/>
</dbReference>
<keyword evidence="3" id="KW-1185">Reference proteome</keyword>
<organism evidence="2 3">
    <name type="scientific">Mesorhabditis spiculigera</name>
    <dbReference type="NCBI Taxonomy" id="96644"/>
    <lineage>
        <taxon>Eukaryota</taxon>
        <taxon>Metazoa</taxon>
        <taxon>Ecdysozoa</taxon>
        <taxon>Nematoda</taxon>
        <taxon>Chromadorea</taxon>
        <taxon>Rhabditida</taxon>
        <taxon>Rhabditina</taxon>
        <taxon>Rhabditomorpha</taxon>
        <taxon>Rhabditoidea</taxon>
        <taxon>Rhabditidae</taxon>
        <taxon>Mesorhabditinae</taxon>
        <taxon>Mesorhabditis</taxon>
    </lineage>
</organism>
<gene>
    <name evidence="2" type="ORF">MSPICULIGERA_LOCUS3464</name>
</gene>
<dbReference type="InterPro" id="IPR018497">
    <property type="entry name" value="Peptidase_M13_C"/>
</dbReference>
<dbReference type="EMBL" id="CATQJA010000916">
    <property type="protein sequence ID" value="CAJ0564796.1"/>
    <property type="molecule type" value="Genomic_DNA"/>
</dbReference>
<dbReference type="GO" id="GO:0005886">
    <property type="term" value="C:plasma membrane"/>
    <property type="evidence" value="ECO:0007669"/>
    <property type="project" value="TreeGrafter"/>
</dbReference>
<dbReference type="SUPFAM" id="SSF55486">
    <property type="entry name" value="Metalloproteases ('zincins'), catalytic domain"/>
    <property type="match status" value="1"/>
</dbReference>
<evidence type="ECO:0000313" key="3">
    <source>
        <dbReference type="Proteomes" id="UP001177023"/>
    </source>
</evidence>